<feature type="signal peptide" evidence="1">
    <location>
        <begin position="1"/>
        <end position="28"/>
    </location>
</feature>
<sequence length="43" mass="4721">MLSRPSAHAAPLARNVVLLFTHLALVNSDSLCESQPNSPFLFR</sequence>
<name>A0A9X9PY96_GULGU</name>
<feature type="chain" id="PRO_5040718656" evidence="1">
    <location>
        <begin position="29"/>
        <end position="43"/>
    </location>
</feature>
<proteinExistence type="predicted"/>
<keyword evidence="3" id="KW-1185">Reference proteome</keyword>
<evidence type="ECO:0000256" key="1">
    <source>
        <dbReference type="SAM" id="SignalP"/>
    </source>
</evidence>
<protein>
    <submittedName>
        <fullName evidence="2">Uncharacterized protein</fullName>
    </submittedName>
</protein>
<dbReference type="Proteomes" id="UP000269945">
    <property type="component" value="Unassembled WGS sequence"/>
</dbReference>
<evidence type="ECO:0000313" key="3">
    <source>
        <dbReference type="Proteomes" id="UP000269945"/>
    </source>
</evidence>
<keyword evidence="1" id="KW-0732">Signal</keyword>
<reference evidence="2 3" key="1">
    <citation type="submission" date="2018-10" db="EMBL/GenBank/DDBJ databases">
        <authorList>
            <person name="Ekblom R."/>
            <person name="Jareborg N."/>
        </authorList>
    </citation>
    <scope>NUCLEOTIDE SEQUENCE [LARGE SCALE GENOMIC DNA]</scope>
    <source>
        <tissue evidence="2">Muscle</tissue>
    </source>
</reference>
<accession>A0A9X9PY96</accession>
<organism evidence="2 3">
    <name type="scientific">Gulo gulo</name>
    <name type="common">Wolverine</name>
    <name type="synonym">Gluton</name>
    <dbReference type="NCBI Taxonomy" id="48420"/>
    <lineage>
        <taxon>Eukaryota</taxon>
        <taxon>Metazoa</taxon>
        <taxon>Chordata</taxon>
        <taxon>Craniata</taxon>
        <taxon>Vertebrata</taxon>
        <taxon>Euteleostomi</taxon>
        <taxon>Mammalia</taxon>
        <taxon>Eutheria</taxon>
        <taxon>Laurasiatheria</taxon>
        <taxon>Carnivora</taxon>
        <taxon>Caniformia</taxon>
        <taxon>Musteloidea</taxon>
        <taxon>Mustelidae</taxon>
        <taxon>Guloninae</taxon>
        <taxon>Gulo</taxon>
    </lineage>
</organism>
<evidence type="ECO:0000313" key="2">
    <source>
        <dbReference type="EMBL" id="VCW77017.1"/>
    </source>
</evidence>
<dbReference type="EMBL" id="CYRY02008255">
    <property type="protein sequence ID" value="VCW77017.1"/>
    <property type="molecule type" value="Genomic_DNA"/>
</dbReference>
<comment type="caution">
    <text evidence="2">The sequence shown here is derived from an EMBL/GenBank/DDBJ whole genome shotgun (WGS) entry which is preliminary data.</text>
</comment>
<dbReference type="AlphaFoldDB" id="A0A9X9PY96"/>
<gene>
    <name evidence="2" type="ORF">BN2614_LOCUS3</name>
</gene>